<dbReference type="Pfam" id="PF02687">
    <property type="entry name" value="FtsX"/>
    <property type="match status" value="1"/>
</dbReference>
<accession>S3DHA9</accession>
<dbReference type="GO" id="GO:0044874">
    <property type="term" value="P:lipoprotein localization to outer membrane"/>
    <property type="evidence" value="ECO:0007669"/>
    <property type="project" value="TreeGrafter"/>
</dbReference>
<evidence type="ECO:0000256" key="4">
    <source>
        <dbReference type="ARBA" id="ARBA00022475"/>
    </source>
</evidence>
<keyword evidence="3" id="KW-0813">Transport</keyword>
<evidence type="ECO:0000256" key="1">
    <source>
        <dbReference type="ARBA" id="ARBA00004651"/>
    </source>
</evidence>
<evidence type="ECO:0000256" key="8">
    <source>
        <dbReference type="SAM" id="Phobius"/>
    </source>
</evidence>
<dbReference type="PANTHER" id="PTHR30489">
    <property type="entry name" value="LIPOPROTEIN-RELEASING SYSTEM TRANSMEMBRANE PROTEIN LOLE"/>
    <property type="match status" value="1"/>
</dbReference>
<dbReference type="NCBIfam" id="TIGR02212">
    <property type="entry name" value="lolCE"/>
    <property type="match status" value="1"/>
</dbReference>
<reference evidence="11 12" key="1">
    <citation type="journal article" date="2014" name="Environ. Microbiol.">
        <title>Genomic signatures of obligate host dependence in the luminous bacterial symbiont of a vertebrate.</title>
        <authorList>
            <person name="Hendry T.A."/>
            <person name="de Wet J.R."/>
            <person name="Dunlap P.V."/>
        </authorList>
    </citation>
    <scope>NUCLEOTIDE SEQUENCE [LARGE SCALE GENOMIC DNA]</scope>
    <source>
        <strain evidence="11 12">Akat1</strain>
    </source>
</reference>
<dbReference type="PANTHER" id="PTHR30489:SF0">
    <property type="entry name" value="LIPOPROTEIN-RELEASING SYSTEM TRANSMEMBRANE PROTEIN LOLE"/>
    <property type="match status" value="1"/>
</dbReference>
<dbReference type="GO" id="GO:0042953">
    <property type="term" value="P:lipoprotein transport"/>
    <property type="evidence" value="ECO:0007669"/>
    <property type="project" value="InterPro"/>
</dbReference>
<comment type="subcellular location">
    <subcellularLocation>
        <location evidence="1">Cell membrane</location>
        <topology evidence="1">Multi-pass membrane protein</topology>
    </subcellularLocation>
</comment>
<comment type="similarity">
    <text evidence="2">Belongs to the ABC-4 integral membrane protein family. LolC/E subfamily.</text>
</comment>
<dbReference type="Pfam" id="PF12704">
    <property type="entry name" value="MacB_PCD"/>
    <property type="match status" value="1"/>
</dbReference>
<organism evidence="11 12">
    <name type="scientific">Candidatus Photodesmus katoptron Akat1</name>
    <dbReference type="NCBI Taxonomy" id="1236703"/>
    <lineage>
        <taxon>Bacteria</taxon>
        <taxon>Pseudomonadati</taxon>
        <taxon>Pseudomonadota</taxon>
        <taxon>Gammaproteobacteria</taxon>
        <taxon>Vibrionales</taxon>
        <taxon>Vibrionaceae</taxon>
        <taxon>Candidatus Photodesmus</taxon>
    </lineage>
</organism>
<feature type="transmembrane region" description="Helical" evidence="8">
    <location>
        <begin position="21"/>
        <end position="49"/>
    </location>
</feature>
<evidence type="ECO:0000256" key="6">
    <source>
        <dbReference type="ARBA" id="ARBA00022989"/>
    </source>
</evidence>
<evidence type="ECO:0000313" key="11">
    <source>
        <dbReference type="EMBL" id="EPE37807.1"/>
    </source>
</evidence>
<evidence type="ECO:0000259" key="9">
    <source>
        <dbReference type="Pfam" id="PF02687"/>
    </source>
</evidence>
<keyword evidence="6 8" id="KW-1133">Transmembrane helix</keyword>
<keyword evidence="7 8" id="KW-0472">Membrane</keyword>
<dbReference type="STRING" id="28176.CF66_2145"/>
<feature type="domain" description="ABC3 transporter permease C-terminal" evidence="9">
    <location>
        <begin position="278"/>
        <end position="411"/>
    </location>
</feature>
<sequence>MFIISSRFLVAMFFSTIRNRNTMVSFIALASIIGIAISVSSMIMVLSVMNGFQYELKNRVLSIIPHGEFEGIQKPVSNWQLLMKQIKQCNTSIDSVAPYIRLMALVNKGLYTKAIEVRGIIPSLEENFSSFSDFIDSQVWQTFHSDSQQIILGKGVADSIHAKKGDYVTLMVTTTGSNELNKLPAPKKIRLKIAGLLELHGQLDHNLALIPLKDAQKYTQLGDSVTGIAVKVNDVLNAEKIISEVNINLSNYLYSSSWQKKFGFLYRDIQLIRTIVYLIMVLVMCLASFNIVSALMMTVKGCSKDIAILRSIGADDVFIKKIFVYKGIILSLSGSSIGGIIGVIISMNLTSIIKKIELLVHHNFLSRNIYFINFLPSKVNFFDVALIFFITIVLSLLATWLPAIKASKLKPASILNSK</sequence>
<evidence type="ECO:0000256" key="2">
    <source>
        <dbReference type="ARBA" id="ARBA00005236"/>
    </source>
</evidence>
<keyword evidence="5 8" id="KW-0812">Transmembrane</keyword>
<dbReference type="InterPro" id="IPR003838">
    <property type="entry name" value="ABC3_permease_C"/>
</dbReference>
<protein>
    <submittedName>
        <fullName evidence="11">Lipoprotein-releasing system transmembrane protein LolE</fullName>
    </submittedName>
</protein>
<dbReference type="Proteomes" id="UP000053688">
    <property type="component" value="Unassembled WGS sequence"/>
</dbReference>
<gene>
    <name evidence="11" type="ORF">O1U_0269</name>
</gene>
<proteinExistence type="inferred from homology"/>
<evidence type="ECO:0000256" key="7">
    <source>
        <dbReference type="ARBA" id="ARBA00023136"/>
    </source>
</evidence>
<name>S3DHA9_9GAMM</name>
<evidence type="ECO:0000256" key="3">
    <source>
        <dbReference type="ARBA" id="ARBA00022448"/>
    </source>
</evidence>
<dbReference type="InterPro" id="IPR011925">
    <property type="entry name" value="LolCE_TM"/>
</dbReference>
<dbReference type="GO" id="GO:0098797">
    <property type="term" value="C:plasma membrane protein complex"/>
    <property type="evidence" value="ECO:0007669"/>
    <property type="project" value="TreeGrafter"/>
</dbReference>
<feature type="domain" description="MacB-like periplasmic core" evidence="10">
    <location>
        <begin position="30"/>
        <end position="245"/>
    </location>
</feature>
<dbReference type="NCBIfam" id="NF008357">
    <property type="entry name" value="PRK11146.1"/>
    <property type="match status" value="1"/>
</dbReference>
<dbReference type="EMBL" id="AMSD01000001">
    <property type="protein sequence ID" value="EPE37807.1"/>
    <property type="molecule type" value="Genomic_DNA"/>
</dbReference>
<dbReference type="AlphaFoldDB" id="S3DHA9"/>
<keyword evidence="4" id="KW-1003">Cell membrane</keyword>
<keyword evidence="11" id="KW-0449">Lipoprotein</keyword>
<dbReference type="InterPro" id="IPR051447">
    <property type="entry name" value="Lipoprotein-release_system"/>
</dbReference>
<comment type="caution">
    <text evidence="11">The sequence shown here is derived from an EMBL/GenBank/DDBJ whole genome shotgun (WGS) entry which is preliminary data.</text>
</comment>
<dbReference type="PATRIC" id="fig|1236703.3.peg.259"/>
<dbReference type="eggNOG" id="COG4591">
    <property type="taxonomic scope" value="Bacteria"/>
</dbReference>
<evidence type="ECO:0000256" key="5">
    <source>
        <dbReference type="ARBA" id="ARBA00022692"/>
    </source>
</evidence>
<feature type="transmembrane region" description="Helical" evidence="8">
    <location>
        <begin position="381"/>
        <end position="401"/>
    </location>
</feature>
<feature type="transmembrane region" description="Helical" evidence="8">
    <location>
        <begin position="323"/>
        <end position="345"/>
    </location>
</feature>
<keyword evidence="12" id="KW-1185">Reference proteome</keyword>
<evidence type="ECO:0000313" key="12">
    <source>
        <dbReference type="Proteomes" id="UP000053688"/>
    </source>
</evidence>
<evidence type="ECO:0000259" key="10">
    <source>
        <dbReference type="Pfam" id="PF12704"/>
    </source>
</evidence>
<feature type="transmembrane region" description="Helical" evidence="8">
    <location>
        <begin position="275"/>
        <end position="302"/>
    </location>
</feature>
<dbReference type="InterPro" id="IPR025857">
    <property type="entry name" value="MacB_PCD"/>
</dbReference>